<dbReference type="AlphaFoldDB" id="A0A220W0A8"/>
<feature type="chain" id="PRO_5012284691" evidence="1">
    <location>
        <begin position="23"/>
        <end position="99"/>
    </location>
</feature>
<keyword evidence="1" id="KW-0732">Signal</keyword>
<protein>
    <submittedName>
        <fullName evidence="2">Corazonin</fullName>
    </submittedName>
</protein>
<dbReference type="EMBL" id="MF155233">
    <property type="protein sequence ID" value="ASK86243.1"/>
    <property type="molecule type" value="mRNA"/>
</dbReference>
<evidence type="ECO:0000313" key="2">
    <source>
        <dbReference type="EMBL" id="ASK86243.1"/>
    </source>
</evidence>
<accession>A0A220W0A8</accession>
<proteinExistence type="evidence at transcript level"/>
<name>A0A220W0A8_9ECHI</name>
<organism evidence="2">
    <name type="scientific">Ophionotus victoriae</name>
    <dbReference type="NCBI Taxonomy" id="667017"/>
    <lineage>
        <taxon>Eukaryota</taxon>
        <taxon>Metazoa</taxon>
        <taxon>Echinodermata</taxon>
        <taxon>Eleutherozoa</taxon>
        <taxon>Asterozoa</taxon>
        <taxon>Ophiuroidea</taxon>
        <taxon>Myophiuroidea</taxon>
        <taxon>Metophiurida</taxon>
        <taxon>Ophintegrida</taxon>
        <taxon>Amphilepidida</taxon>
        <taxon>Ophiurina</taxon>
        <taxon>Chilophiurina</taxon>
        <taxon>Ophiuridae</taxon>
        <taxon>Ophiurinae</taxon>
        <taxon>Ophionotus</taxon>
    </lineage>
</organism>
<evidence type="ECO:0000256" key="1">
    <source>
        <dbReference type="SAM" id="SignalP"/>
    </source>
</evidence>
<reference evidence="2" key="1">
    <citation type="journal article" date="2017" name="J. ISSAAS">
        <title>Ophiuroid Phylotranscriptomics Enables Discovery Of Novel Echinoderm Representatives Of Bilaterian Neuropeptide Families And Reconstruction Of Neuropeptide Precursor Evolution Over ~270 Million Years.</title>
        <authorList>
            <person name="Zandawala M."/>
            <person name="Yanez L.A."/>
            <person name="Moghul I."/>
            <person name="Delroisse J."/>
            <person name="Abylkassimova N."/>
            <person name="Hugall A."/>
            <person name="O'Hara T."/>
            <person name="Elphick M.R."/>
        </authorList>
    </citation>
    <scope>NUCLEOTIDE SEQUENCE</scope>
</reference>
<sequence length="99" mass="10982">MRNCSTIGAALLLAVILGSILGDAHNTFSFKGSNRWNAGKRAQMDNTHGLTDRLTDTSNNFVPKESAATTLRQLLVDLRDYCDSLVRVLDESRIESERK</sequence>
<feature type="signal peptide" evidence="1">
    <location>
        <begin position="1"/>
        <end position="22"/>
    </location>
</feature>